<keyword evidence="7" id="KW-0472">Membrane</keyword>
<keyword evidence="11" id="KW-1185">Reference proteome</keyword>
<keyword evidence="9" id="KW-0732">Signal</keyword>
<feature type="signal peptide" evidence="9">
    <location>
        <begin position="1"/>
        <end position="21"/>
    </location>
</feature>
<evidence type="ECO:0000256" key="8">
    <source>
        <dbReference type="RuleBase" id="RU363075"/>
    </source>
</evidence>
<evidence type="ECO:0000313" key="11">
    <source>
        <dbReference type="Proteomes" id="UP000183832"/>
    </source>
</evidence>
<evidence type="ECO:0000256" key="5">
    <source>
        <dbReference type="ARBA" id="ARBA00022824"/>
    </source>
</evidence>
<keyword evidence="2 8" id="KW-0328">Glycosyltransferase</keyword>
<dbReference type="AlphaFoldDB" id="A0A1J1HZ67"/>
<dbReference type="Proteomes" id="UP000183832">
    <property type="component" value="Unassembled WGS sequence"/>
</dbReference>
<proteinExistence type="inferred from homology"/>
<evidence type="ECO:0000256" key="6">
    <source>
        <dbReference type="ARBA" id="ARBA00022989"/>
    </source>
</evidence>
<accession>A0A1J1HZ67</accession>
<comment type="subcellular location">
    <subcellularLocation>
        <location evidence="1 8">Endoplasmic reticulum membrane</location>
        <topology evidence="1 8">Multi-pass membrane protein</topology>
    </subcellularLocation>
</comment>
<feature type="chain" id="PRO_5009619077" description="Mannosyltransferase" evidence="9">
    <location>
        <begin position="22"/>
        <end position="81"/>
    </location>
</feature>
<sequence>MKKVLFFLIIVRIFSVYLVQTFFSPDEYWQSLEVAHKIIYGYGHLTWEWSQGIRSYLHPRSNFNALIVKSLPETYVKVANN</sequence>
<dbReference type="PANTHER" id="PTHR22760:SF4">
    <property type="entry name" value="GPI MANNOSYLTRANSFERASE 3"/>
    <property type="match status" value="1"/>
</dbReference>
<evidence type="ECO:0000313" key="10">
    <source>
        <dbReference type="EMBL" id="CRK93399.1"/>
    </source>
</evidence>
<dbReference type="PANTHER" id="PTHR22760">
    <property type="entry name" value="GLYCOSYLTRANSFERASE"/>
    <property type="match status" value="1"/>
</dbReference>
<evidence type="ECO:0000256" key="7">
    <source>
        <dbReference type="ARBA" id="ARBA00023136"/>
    </source>
</evidence>
<reference evidence="10 11" key="1">
    <citation type="submission" date="2015-04" db="EMBL/GenBank/DDBJ databases">
        <authorList>
            <person name="Syromyatnikov M.Y."/>
            <person name="Popov V.N."/>
        </authorList>
    </citation>
    <scope>NUCLEOTIDE SEQUENCE [LARGE SCALE GENOMIC DNA]</scope>
</reference>
<keyword evidence="3" id="KW-0808">Transferase</keyword>
<keyword evidence="5 8" id="KW-0256">Endoplasmic reticulum</keyword>
<dbReference type="GO" id="GO:0005789">
    <property type="term" value="C:endoplasmic reticulum membrane"/>
    <property type="evidence" value="ECO:0007669"/>
    <property type="project" value="UniProtKB-SubCell"/>
</dbReference>
<evidence type="ECO:0000256" key="4">
    <source>
        <dbReference type="ARBA" id="ARBA00022692"/>
    </source>
</evidence>
<keyword evidence="4" id="KW-0812">Transmembrane</keyword>
<dbReference type="GO" id="GO:0006506">
    <property type="term" value="P:GPI anchor biosynthetic process"/>
    <property type="evidence" value="ECO:0007669"/>
    <property type="project" value="TreeGrafter"/>
</dbReference>
<gene>
    <name evidence="10" type="ORF">CLUMA_CG006935</name>
</gene>
<evidence type="ECO:0000256" key="2">
    <source>
        <dbReference type="ARBA" id="ARBA00022676"/>
    </source>
</evidence>
<dbReference type="InterPro" id="IPR005599">
    <property type="entry name" value="GPI_mannosylTrfase"/>
</dbReference>
<dbReference type="GO" id="GO:0000026">
    <property type="term" value="F:alpha-1,2-mannosyltransferase activity"/>
    <property type="evidence" value="ECO:0007669"/>
    <property type="project" value="TreeGrafter"/>
</dbReference>
<dbReference type="EC" id="2.4.1.-" evidence="8"/>
<keyword evidence="6" id="KW-1133">Transmembrane helix</keyword>
<evidence type="ECO:0000256" key="9">
    <source>
        <dbReference type="SAM" id="SignalP"/>
    </source>
</evidence>
<dbReference type="Pfam" id="PF03901">
    <property type="entry name" value="Glyco_transf_22"/>
    <property type="match status" value="1"/>
</dbReference>
<name>A0A1J1HZ67_9DIPT</name>
<dbReference type="OrthoDB" id="416834at2759"/>
<organism evidence="10 11">
    <name type="scientific">Clunio marinus</name>
    <dbReference type="NCBI Taxonomy" id="568069"/>
    <lineage>
        <taxon>Eukaryota</taxon>
        <taxon>Metazoa</taxon>
        <taxon>Ecdysozoa</taxon>
        <taxon>Arthropoda</taxon>
        <taxon>Hexapoda</taxon>
        <taxon>Insecta</taxon>
        <taxon>Pterygota</taxon>
        <taxon>Neoptera</taxon>
        <taxon>Endopterygota</taxon>
        <taxon>Diptera</taxon>
        <taxon>Nematocera</taxon>
        <taxon>Chironomoidea</taxon>
        <taxon>Chironomidae</taxon>
        <taxon>Clunio</taxon>
    </lineage>
</organism>
<dbReference type="EMBL" id="CVRI01000037">
    <property type="protein sequence ID" value="CRK93399.1"/>
    <property type="molecule type" value="Genomic_DNA"/>
</dbReference>
<comment type="similarity">
    <text evidence="8">Belongs to the glycosyltransferase 22 family.</text>
</comment>
<evidence type="ECO:0000256" key="3">
    <source>
        <dbReference type="ARBA" id="ARBA00022679"/>
    </source>
</evidence>
<dbReference type="STRING" id="568069.A0A1J1HZ67"/>
<protein>
    <recommendedName>
        <fullName evidence="8">Mannosyltransferase</fullName>
        <ecNumber evidence="8">2.4.1.-</ecNumber>
    </recommendedName>
</protein>
<evidence type="ECO:0000256" key="1">
    <source>
        <dbReference type="ARBA" id="ARBA00004477"/>
    </source>
</evidence>